<dbReference type="STRING" id="871652.SAMN04515673_10751"/>
<accession>A0A1I6E4E4</accession>
<organism evidence="2 3">
    <name type="scientific">Poseidonocella sedimentorum</name>
    <dbReference type="NCBI Taxonomy" id="871652"/>
    <lineage>
        <taxon>Bacteria</taxon>
        <taxon>Pseudomonadati</taxon>
        <taxon>Pseudomonadota</taxon>
        <taxon>Alphaproteobacteria</taxon>
        <taxon>Rhodobacterales</taxon>
        <taxon>Roseobacteraceae</taxon>
        <taxon>Poseidonocella</taxon>
    </lineage>
</organism>
<evidence type="ECO:0000313" key="3">
    <source>
        <dbReference type="Proteomes" id="UP000199302"/>
    </source>
</evidence>
<evidence type="ECO:0000313" key="2">
    <source>
        <dbReference type="EMBL" id="SFR12348.1"/>
    </source>
</evidence>
<keyword evidence="3" id="KW-1185">Reference proteome</keyword>
<feature type="transmembrane region" description="Helical" evidence="1">
    <location>
        <begin position="27"/>
        <end position="45"/>
    </location>
</feature>
<sequence length="128" mass="13692">MTPEELVEALAPIRLPPEVARFGPMDALIAFALGLLLALLLRAVLPSLTARKASPEAQARRALAAASQLPADERLFRLAHLLRQLDPDDQIPRPAGLSAQLYDPAHAPDTAPLEAAILAAARRKERGA</sequence>
<dbReference type="AlphaFoldDB" id="A0A1I6E4E4"/>
<keyword evidence="1" id="KW-0472">Membrane</keyword>
<evidence type="ECO:0000256" key="1">
    <source>
        <dbReference type="SAM" id="Phobius"/>
    </source>
</evidence>
<proteinExistence type="predicted"/>
<reference evidence="2 3" key="1">
    <citation type="submission" date="2016-10" db="EMBL/GenBank/DDBJ databases">
        <authorList>
            <person name="de Groot N.N."/>
        </authorList>
    </citation>
    <scope>NUCLEOTIDE SEQUENCE [LARGE SCALE GENOMIC DNA]</scope>
    <source>
        <strain evidence="3">KMM 9023,NRIC 0796,JCM 17311,KCTC 23692</strain>
    </source>
</reference>
<name>A0A1I6E4E4_9RHOB</name>
<dbReference type="EMBL" id="FOYI01000007">
    <property type="protein sequence ID" value="SFR12348.1"/>
    <property type="molecule type" value="Genomic_DNA"/>
</dbReference>
<keyword evidence="1" id="KW-0812">Transmembrane</keyword>
<dbReference type="Proteomes" id="UP000199302">
    <property type="component" value="Unassembled WGS sequence"/>
</dbReference>
<dbReference type="RefSeq" id="WP_092080807.1">
    <property type="nucleotide sequence ID" value="NZ_FOYI01000007.1"/>
</dbReference>
<keyword evidence="1" id="KW-1133">Transmembrane helix</keyword>
<gene>
    <name evidence="2" type="ORF">SAMN04515673_10751</name>
</gene>
<protein>
    <submittedName>
        <fullName evidence="2">Uncharacterized protein</fullName>
    </submittedName>
</protein>